<reference evidence="2 3" key="1">
    <citation type="journal article" date="2019" name="Sci. Rep.">
        <title>Orb-weaving spider Araneus ventricosus genome elucidates the spidroin gene catalogue.</title>
        <authorList>
            <person name="Kono N."/>
            <person name="Nakamura H."/>
            <person name="Ohtoshi R."/>
            <person name="Moran D.A.P."/>
            <person name="Shinohara A."/>
            <person name="Yoshida Y."/>
            <person name="Fujiwara M."/>
            <person name="Mori M."/>
            <person name="Tomita M."/>
            <person name="Arakawa K."/>
        </authorList>
    </citation>
    <scope>NUCLEOTIDE SEQUENCE [LARGE SCALE GENOMIC DNA]</scope>
</reference>
<sequence>MVELSPETTKDIIVSKNADKSKHTKLRFYHFEKGLTFDFLSKLSFLSGFWDFHPSKAVAAILDKEGSAVTEFIMKKFREICIYDSLQFPLVAPPKKRRRLLPLNSSESQEIEITTSPEDTVTSYESKRNHKRSPRGLATYLAKQKHTAASSKIIRNLRRKSKVEHNYNIWPPLNISSPLKSAETLSLLFRGCINFVRASKFTTTEDIDLMLKKAVQSSKVISIQDHWSRKDCLSRSRWTGALVAYKQPEDSQRVLKDIFLSRDPNLLAVDVPQHLMLIGHIEARLTSSCPGSCILIEGLSHKTSRERFSHELEQYGEVLSCSWKSRNKDVFCEVTYPFAVEAVAAALALDGKRVGKRLYKTGIIMEKKEKDLHMMGFNFSLEYSKLKWTKSLKFASEETAPKFD</sequence>
<evidence type="ECO:0000256" key="1">
    <source>
        <dbReference type="SAM" id="MobiDB-lite"/>
    </source>
</evidence>
<evidence type="ECO:0000313" key="2">
    <source>
        <dbReference type="EMBL" id="GBM88990.1"/>
    </source>
</evidence>
<proteinExistence type="predicted"/>
<keyword evidence="3" id="KW-1185">Reference proteome</keyword>
<dbReference type="Proteomes" id="UP000499080">
    <property type="component" value="Unassembled WGS sequence"/>
</dbReference>
<dbReference type="SUPFAM" id="SSF54928">
    <property type="entry name" value="RNA-binding domain, RBD"/>
    <property type="match status" value="1"/>
</dbReference>
<gene>
    <name evidence="2" type="ORF">AVEN_145113_1</name>
</gene>
<name>A0A4Y2JFX5_ARAVE</name>
<feature type="region of interest" description="Disordered" evidence="1">
    <location>
        <begin position="112"/>
        <end position="133"/>
    </location>
</feature>
<dbReference type="InterPro" id="IPR035979">
    <property type="entry name" value="RBD_domain_sf"/>
</dbReference>
<dbReference type="GO" id="GO:0003676">
    <property type="term" value="F:nucleic acid binding"/>
    <property type="evidence" value="ECO:0007669"/>
    <property type="project" value="InterPro"/>
</dbReference>
<accession>A0A4Y2JFX5</accession>
<comment type="caution">
    <text evidence="2">The sequence shown here is derived from an EMBL/GenBank/DDBJ whole genome shotgun (WGS) entry which is preliminary data.</text>
</comment>
<evidence type="ECO:0008006" key="4">
    <source>
        <dbReference type="Google" id="ProtNLM"/>
    </source>
</evidence>
<organism evidence="2 3">
    <name type="scientific">Araneus ventricosus</name>
    <name type="common">Orbweaver spider</name>
    <name type="synonym">Epeira ventricosa</name>
    <dbReference type="NCBI Taxonomy" id="182803"/>
    <lineage>
        <taxon>Eukaryota</taxon>
        <taxon>Metazoa</taxon>
        <taxon>Ecdysozoa</taxon>
        <taxon>Arthropoda</taxon>
        <taxon>Chelicerata</taxon>
        <taxon>Arachnida</taxon>
        <taxon>Araneae</taxon>
        <taxon>Araneomorphae</taxon>
        <taxon>Entelegynae</taxon>
        <taxon>Araneoidea</taxon>
        <taxon>Araneidae</taxon>
        <taxon>Araneus</taxon>
    </lineage>
</organism>
<protein>
    <recommendedName>
        <fullName evidence="4">RRM domain-containing protein</fullName>
    </recommendedName>
</protein>
<dbReference type="EMBL" id="BGPR01003505">
    <property type="protein sequence ID" value="GBM88990.1"/>
    <property type="molecule type" value="Genomic_DNA"/>
</dbReference>
<evidence type="ECO:0000313" key="3">
    <source>
        <dbReference type="Proteomes" id="UP000499080"/>
    </source>
</evidence>
<dbReference type="AlphaFoldDB" id="A0A4Y2JFX5"/>
<dbReference type="OrthoDB" id="6427559at2759"/>